<dbReference type="InterPro" id="IPR000219">
    <property type="entry name" value="DH_dom"/>
</dbReference>
<evidence type="ECO:0000313" key="6">
    <source>
        <dbReference type="WBParaSite" id="TMUE_2000010448.1"/>
    </source>
</evidence>
<reference evidence="6" key="1">
    <citation type="submission" date="2019-12" db="UniProtKB">
        <authorList>
            <consortium name="WormBaseParasite"/>
        </authorList>
    </citation>
    <scope>IDENTIFICATION</scope>
</reference>
<dbReference type="PANTHER" id="PTHR12877">
    <property type="entry name" value="RHO GUANINE NUCLEOTIDE EXCHANGE FACTOR"/>
    <property type="match status" value="1"/>
</dbReference>
<evidence type="ECO:0000256" key="1">
    <source>
        <dbReference type="ARBA" id="ARBA00022658"/>
    </source>
</evidence>
<dbReference type="CDD" id="cd00160">
    <property type="entry name" value="RhoGEF"/>
    <property type="match status" value="1"/>
</dbReference>
<dbReference type="Pfam" id="PF00621">
    <property type="entry name" value="RhoGEF"/>
    <property type="match status" value="1"/>
</dbReference>
<keyword evidence="1" id="KW-0344">Guanine-nucleotide releasing factor</keyword>
<dbReference type="STRING" id="70415.A0A5S6QTI7"/>
<protein>
    <submittedName>
        <fullName evidence="6">DH domain-containing protein</fullName>
    </submittedName>
</protein>
<feature type="compositionally biased region" description="Low complexity" evidence="3">
    <location>
        <begin position="413"/>
        <end position="430"/>
    </location>
</feature>
<dbReference type="FunFam" id="1.20.900.10:FF:000003">
    <property type="entry name" value="Rho guanine nucleotide exchange factor 10 like"/>
    <property type="match status" value="1"/>
</dbReference>
<dbReference type="Gene3D" id="2.130.10.10">
    <property type="entry name" value="YVTN repeat-like/Quinoprotein amine dehydrogenase"/>
    <property type="match status" value="1"/>
</dbReference>
<dbReference type="InterPro" id="IPR001331">
    <property type="entry name" value="GDS_CDC24_CS"/>
</dbReference>
<dbReference type="PROSITE" id="PS50010">
    <property type="entry name" value="DH_2"/>
    <property type="match status" value="1"/>
</dbReference>
<feature type="region of interest" description="Disordered" evidence="3">
    <location>
        <begin position="391"/>
        <end position="438"/>
    </location>
</feature>
<proteinExistence type="predicted"/>
<dbReference type="InterPro" id="IPR035899">
    <property type="entry name" value="DBL_dom_sf"/>
</dbReference>
<dbReference type="Pfam" id="PF19056">
    <property type="entry name" value="WD40_2"/>
    <property type="match status" value="1"/>
</dbReference>
<dbReference type="InterPro" id="IPR011993">
    <property type="entry name" value="PH-like_dom_sf"/>
</dbReference>
<dbReference type="InterPro" id="IPR015943">
    <property type="entry name" value="WD40/YVTN_repeat-like_dom_sf"/>
</dbReference>
<evidence type="ECO:0000256" key="3">
    <source>
        <dbReference type="SAM" id="MobiDB-lite"/>
    </source>
</evidence>
<accession>A0A5S6QTI7</accession>
<dbReference type="Proteomes" id="UP000046395">
    <property type="component" value="Unassembled WGS sequence"/>
</dbReference>
<feature type="coiled-coil region" evidence="2">
    <location>
        <begin position="768"/>
        <end position="795"/>
    </location>
</feature>
<dbReference type="GO" id="GO:0005737">
    <property type="term" value="C:cytoplasm"/>
    <property type="evidence" value="ECO:0007669"/>
    <property type="project" value="UniProtKB-ARBA"/>
</dbReference>
<feature type="region of interest" description="Disordered" evidence="3">
    <location>
        <begin position="336"/>
        <end position="361"/>
    </location>
</feature>
<dbReference type="SUPFAM" id="SSF50998">
    <property type="entry name" value="Quinoprotein alcohol dehydrogenase-like"/>
    <property type="match status" value="1"/>
</dbReference>
<dbReference type="GO" id="GO:0051496">
    <property type="term" value="P:positive regulation of stress fiber assembly"/>
    <property type="evidence" value="ECO:0007669"/>
    <property type="project" value="UniProtKB-ARBA"/>
</dbReference>
<dbReference type="GO" id="GO:0005085">
    <property type="term" value="F:guanyl-nucleotide exchange factor activity"/>
    <property type="evidence" value="ECO:0007669"/>
    <property type="project" value="UniProtKB-KW"/>
</dbReference>
<evidence type="ECO:0000313" key="5">
    <source>
        <dbReference type="Proteomes" id="UP000046395"/>
    </source>
</evidence>
<dbReference type="GO" id="GO:0030036">
    <property type="term" value="P:actin cytoskeleton organization"/>
    <property type="evidence" value="ECO:0007669"/>
    <property type="project" value="TreeGrafter"/>
</dbReference>
<dbReference type="WBParaSite" id="TMUE_2000010448.1">
    <property type="protein sequence ID" value="TMUE_2000010448.1"/>
    <property type="gene ID" value="WBGene00293132"/>
</dbReference>
<feature type="domain" description="DH" evidence="4">
    <location>
        <begin position="472"/>
        <end position="660"/>
    </location>
</feature>
<organism evidence="5 6">
    <name type="scientific">Trichuris muris</name>
    <name type="common">Mouse whipworm</name>
    <dbReference type="NCBI Taxonomy" id="70415"/>
    <lineage>
        <taxon>Eukaryota</taxon>
        <taxon>Metazoa</taxon>
        <taxon>Ecdysozoa</taxon>
        <taxon>Nematoda</taxon>
        <taxon>Enoplea</taxon>
        <taxon>Dorylaimia</taxon>
        <taxon>Trichinellida</taxon>
        <taxon>Trichuridae</taxon>
        <taxon>Trichuris</taxon>
    </lineage>
</organism>
<dbReference type="SMART" id="SM00325">
    <property type="entry name" value="RhoGEF"/>
    <property type="match status" value="1"/>
</dbReference>
<sequence length="1368" mass="153831">MSARRRRRDRQSRSFTLSPCSDSRYYFADEWNRPKFGLGSSAGSQEWLYRRKTPSPLRRNGISVKPSLPNFVSQGRPLRKTYSVPTEINDDDEVFEEHCRLDEFSPCSPGLFFPVPRGTSATRISSPGQSVSSCFSASSNAPSEAAHRSSEDIVWATPRGSFAIANDGHKPMDQPGTRDIPLLPVYPDEYRDTQIEELQGAAQSIEALSRRNRRRMSDFTAGMRINDGNGSRMDSASLRRRSGITTRLGGQPRGVIQFLPSVKRSDMSRSLHQSYIADKVRRERLYADRSQPDCSRELELTAYSEGEKVPFLGDLEHRSSSMYRKMDAADFVQMIPGRDVQQRPRSSQRRMTNPLDDPLQAYHHRDDLDSLHTSVDALDSVNRFSTLLRSLRSPNTRPSGQADEVNGFDAQGDDSLLSSPDLSESSTTSPGFSQHGGACQGGLISDSDSFLQADVLLWRRRSKGSIRKHQDTRTHIVKELVDTENSYVENLKLLVHKYLRPLKRPELCSLIELGTLNEIFFQVPEMLGHHEAFLNAIRSRLDFWDNKQKIGDVLLANFTKQSVIDTYMAFINNWKNARLAIRKACSAKPAFAKYLERCSREHMNKLSLDALLIMPVQRIPRYELLLKELLKHTSVEHPDHALLIMAGKVLHDLASKIDQIQQETGFSDQMQQKLREIEAIVEGLDDLVSPERIYYRCDLVQVDTANGIRERCLFLFSDLLLITTVTAKAGAALTKATQNATPGASRNFFETRKFKLLLKLSLQDLCVVDNNKQLIMKVKEEIASLQEDLRVAGKLAELITLLKVDHRTVSKEVENLVDFIKVTLGSRHEELIKDRSLTSLNLLVTTEFGNEPLLVTFKSTDNRLTWERNFEEAKCAFALSQSQSQPPAFVKFIAANRTRSGFHFTCASSSWSTNGVCDVWMCSSDQLSGQVFVLSLHPELDMLNINFLCNSRISCLCYISGSCRKSRAKKAKATYQSSKENKQRILCPKGCPPLCQHVLVSSMELDSDSSCGESSTESTNANEALRINGSISNGTKETPVLEPNNRLFHCTTWVGTENGSIQIYDRDDCNHPGRCKLETQLGTSIRCMTYYDDKIFIALGNGNIGFYECHDENKGTLGDLRLLQIEQKFPPISAMTVATNKLWCGTRNRLLVINLTTLKIECLFAVNNDRESYVACLAANALAVWLSMYNSPAVKLYHAGKFECLLEISISPTVTKTLAGCDDIIRQHKLACLRITTLMCCKDMLWIGTSAGVLCYLSSPQVAHQTSKISVTPNLFSTRIGHMGPCRFLVSIDVPDCPMDEYASGKRCKTNDLSRRRMSLNVANLHQRNVYVISGGEGLEDYQDGTNDENDDSFGMEDSTNYLIIWKV</sequence>
<name>A0A5S6QTI7_TRIMR</name>
<evidence type="ECO:0000259" key="4">
    <source>
        <dbReference type="PROSITE" id="PS50010"/>
    </source>
</evidence>
<dbReference type="Gene3D" id="2.30.29.30">
    <property type="entry name" value="Pleckstrin-homology domain (PH domain)/Phosphotyrosine-binding domain (PTB)"/>
    <property type="match status" value="1"/>
</dbReference>
<dbReference type="InterPro" id="IPR039919">
    <property type="entry name" value="ARHGEF10/ARHGEF17"/>
</dbReference>
<keyword evidence="5" id="KW-1185">Reference proteome</keyword>
<dbReference type="PANTHER" id="PTHR12877:SF15">
    <property type="entry name" value="RHO GUANINE NUCLEOTIDE EXCHANGE FACTOR 17"/>
    <property type="match status" value="1"/>
</dbReference>
<keyword evidence="2" id="KW-0175">Coiled coil</keyword>
<dbReference type="PROSITE" id="PS00741">
    <property type="entry name" value="DH_1"/>
    <property type="match status" value="1"/>
</dbReference>
<dbReference type="GO" id="GO:0035556">
    <property type="term" value="P:intracellular signal transduction"/>
    <property type="evidence" value="ECO:0007669"/>
    <property type="project" value="InterPro"/>
</dbReference>
<dbReference type="SUPFAM" id="SSF48065">
    <property type="entry name" value="DBL homology domain (DH-domain)"/>
    <property type="match status" value="1"/>
</dbReference>
<dbReference type="Gene3D" id="1.20.900.10">
    <property type="entry name" value="Dbl homology (DH) domain"/>
    <property type="match status" value="1"/>
</dbReference>
<evidence type="ECO:0000256" key="2">
    <source>
        <dbReference type="SAM" id="Coils"/>
    </source>
</evidence>
<dbReference type="InterPro" id="IPR011047">
    <property type="entry name" value="Quinoprotein_ADH-like_sf"/>
</dbReference>